<proteinExistence type="predicted"/>
<sequence>MAEPAELRKALLGCSARRGDALFELTDAVPAVGPVPPPPHLSLDHCIAVAMRDLPTAQHTTTAHAFSRR</sequence>
<accession>A0A2W2H1B3</accession>
<evidence type="ECO:0000313" key="2">
    <source>
        <dbReference type="Proteomes" id="UP000248544"/>
    </source>
</evidence>
<reference evidence="1 2" key="1">
    <citation type="submission" date="2018-01" db="EMBL/GenBank/DDBJ databases">
        <title>Draft genome sequence of Sphaerisporangium sp. 7K107.</title>
        <authorList>
            <person name="Sahin N."/>
            <person name="Saygin H."/>
            <person name="Ay H."/>
        </authorList>
    </citation>
    <scope>NUCLEOTIDE SEQUENCE [LARGE SCALE GENOMIC DNA]</scope>
    <source>
        <strain evidence="1 2">7K107</strain>
    </source>
</reference>
<dbReference type="EMBL" id="POUA01000134">
    <property type="protein sequence ID" value="PZG43680.1"/>
    <property type="molecule type" value="Genomic_DNA"/>
</dbReference>
<name>A0A2W2H1B3_9ACTN</name>
<evidence type="ECO:0000313" key="1">
    <source>
        <dbReference type="EMBL" id="PZG43680.1"/>
    </source>
</evidence>
<gene>
    <name evidence="1" type="ORF">C1I98_18170</name>
</gene>
<protein>
    <submittedName>
        <fullName evidence="1">Uncharacterized protein</fullName>
    </submittedName>
</protein>
<dbReference type="Proteomes" id="UP000248544">
    <property type="component" value="Unassembled WGS sequence"/>
</dbReference>
<keyword evidence="2" id="KW-1185">Reference proteome</keyword>
<comment type="caution">
    <text evidence="1">The sequence shown here is derived from an EMBL/GenBank/DDBJ whole genome shotgun (WGS) entry which is preliminary data.</text>
</comment>
<organism evidence="1 2">
    <name type="scientific">Spongiactinospora gelatinilytica</name>
    <dbReference type="NCBI Taxonomy" id="2666298"/>
    <lineage>
        <taxon>Bacteria</taxon>
        <taxon>Bacillati</taxon>
        <taxon>Actinomycetota</taxon>
        <taxon>Actinomycetes</taxon>
        <taxon>Streptosporangiales</taxon>
        <taxon>Streptosporangiaceae</taxon>
        <taxon>Spongiactinospora</taxon>
    </lineage>
</organism>
<dbReference type="AlphaFoldDB" id="A0A2W2H1B3"/>